<proteinExistence type="predicted"/>
<dbReference type="AlphaFoldDB" id="A0A5E7XYF0"/>
<organism evidence="1 2">
    <name type="scientific">Sphingomonas aurantiaca</name>
    <dbReference type="NCBI Taxonomy" id="185949"/>
    <lineage>
        <taxon>Bacteria</taxon>
        <taxon>Pseudomonadati</taxon>
        <taxon>Pseudomonadota</taxon>
        <taxon>Alphaproteobacteria</taxon>
        <taxon>Sphingomonadales</taxon>
        <taxon>Sphingomonadaceae</taxon>
        <taxon>Sphingomonas</taxon>
    </lineage>
</organism>
<dbReference type="Proteomes" id="UP000326857">
    <property type="component" value="Unassembled WGS sequence"/>
</dbReference>
<protein>
    <submittedName>
        <fullName evidence="1">Uncharacterized protein</fullName>
    </submittedName>
</protein>
<reference evidence="1 2" key="1">
    <citation type="submission" date="2019-09" db="EMBL/GenBank/DDBJ databases">
        <authorList>
            <person name="Dittami M. S."/>
        </authorList>
    </citation>
    <scope>NUCLEOTIDE SEQUENCE [LARGE SCALE GENOMIC DNA]</scope>
    <source>
        <strain evidence="1">SPHINGO391</strain>
    </source>
</reference>
<accession>A0A5E7XYF0</accession>
<evidence type="ECO:0000313" key="1">
    <source>
        <dbReference type="EMBL" id="VVS99256.1"/>
    </source>
</evidence>
<name>A0A5E7XYF0_9SPHN</name>
<sequence length="78" mass="8684">MTMVFGLAGHEVDRDCANLRAIGHNFHVLRLGVLPTCLKAVVHRHIKTGDMAFVAGVHARLHRRVHLMHQSFSVLSPP</sequence>
<gene>
    <name evidence="1" type="ORF">SPHINGO391_300016</name>
</gene>
<dbReference type="EMBL" id="CABVLI010000024">
    <property type="protein sequence ID" value="VVS99256.1"/>
    <property type="molecule type" value="Genomic_DNA"/>
</dbReference>
<evidence type="ECO:0000313" key="2">
    <source>
        <dbReference type="Proteomes" id="UP000326857"/>
    </source>
</evidence>